<dbReference type="Gene3D" id="2.40.128.20">
    <property type="match status" value="1"/>
</dbReference>
<evidence type="ECO:0000259" key="3">
    <source>
        <dbReference type="Pfam" id="PF00061"/>
    </source>
</evidence>
<comment type="similarity">
    <text evidence="1">Belongs to the calycin superfamily. Fatty-acid binding protein (FABP) family.</text>
</comment>
<protein>
    <recommendedName>
        <fullName evidence="3">Lipocalin/cytosolic fatty-acid binding domain-containing protein</fullName>
    </recommendedName>
</protein>
<reference evidence="4 5" key="1">
    <citation type="submission" date="2024-01" db="EMBL/GenBank/DDBJ databases">
        <title>The genome of the rayed Mediterranean limpet Patella caerulea (Linnaeus, 1758).</title>
        <authorList>
            <person name="Anh-Thu Weber A."/>
            <person name="Halstead-Nussloch G."/>
        </authorList>
    </citation>
    <scope>NUCLEOTIDE SEQUENCE [LARGE SCALE GENOMIC DNA]</scope>
    <source>
        <strain evidence="4">AATW-2023a</strain>
        <tissue evidence="4">Whole specimen</tissue>
    </source>
</reference>
<dbReference type="AlphaFoldDB" id="A0AAN8K1T7"/>
<dbReference type="GO" id="GO:0008289">
    <property type="term" value="F:lipid binding"/>
    <property type="evidence" value="ECO:0007669"/>
    <property type="project" value="UniProtKB-KW"/>
</dbReference>
<evidence type="ECO:0000313" key="5">
    <source>
        <dbReference type="Proteomes" id="UP001347796"/>
    </source>
</evidence>
<dbReference type="InterPro" id="IPR031259">
    <property type="entry name" value="ILBP"/>
</dbReference>
<dbReference type="InterPro" id="IPR000566">
    <property type="entry name" value="Lipocln_cytosolic_FA-bd_dom"/>
</dbReference>
<dbReference type="PANTHER" id="PTHR11955">
    <property type="entry name" value="FATTY ACID BINDING PROTEIN"/>
    <property type="match status" value="1"/>
</dbReference>
<proteinExistence type="inferred from homology"/>
<dbReference type="Pfam" id="PF00061">
    <property type="entry name" value="Lipocalin"/>
    <property type="match status" value="1"/>
</dbReference>
<name>A0AAN8K1T7_PATCE</name>
<sequence>MSTLLGHWKQLKSENFDEYMKSMDVSFVLRKVGNSITSYEEIRQNGDEWEILVTSTFKNQTLKFKLGEEFDEHTMDGRHVKSTFTLEDDVLVQIQKATKVGVCDCQISRKAVDDDTLVLTFKNLTKDVTSVRTFKRYTP</sequence>
<keyword evidence="2" id="KW-0446">Lipid-binding</keyword>
<dbReference type="PRINTS" id="PR00178">
    <property type="entry name" value="FATTYACIDBP"/>
</dbReference>
<dbReference type="InterPro" id="IPR012674">
    <property type="entry name" value="Calycin"/>
</dbReference>
<feature type="domain" description="Lipocalin/cytosolic fatty-acid binding" evidence="3">
    <location>
        <begin position="6"/>
        <end position="129"/>
    </location>
</feature>
<dbReference type="Proteomes" id="UP001347796">
    <property type="component" value="Unassembled WGS sequence"/>
</dbReference>
<dbReference type="SUPFAM" id="SSF50814">
    <property type="entry name" value="Lipocalins"/>
    <property type="match status" value="1"/>
</dbReference>
<keyword evidence="5" id="KW-1185">Reference proteome</keyword>
<dbReference type="EMBL" id="JAZGQO010000006">
    <property type="protein sequence ID" value="KAK6186365.1"/>
    <property type="molecule type" value="Genomic_DNA"/>
</dbReference>
<evidence type="ECO:0000313" key="4">
    <source>
        <dbReference type="EMBL" id="KAK6186365.1"/>
    </source>
</evidence>
<dbReference type="InterPro" id="IPR000463">
    <property type="entry name" value="Fatty_acid-bd"/>
</dbReference>
<dbReference type="FunFam" id="2.40.128.20:FF:000001">
    <property type="entry name" value="Fatty acid-binding protein, adipocyte"/>
    <property type="match status" value="1"/>
</dbReference>
<evidence type="ECO:0000256" key="1">
    <source>
        <dbReference type="ARBA" id="ARBA00008390"/>
    </source>
</evidence>
<dbReference type="CDD" id="cd00742">
    <property type="entry name" value="FABP"/>
    <property type="match status" value="1"/>
</dbReference>
<accession>A0AAN8K1T7</accession>
<organism evidence="4 5">
    <name type="scientific">Patella caerulea</name>
    <name type="common">Rayed Mediterranean limpet</name>
    <dbReference type="NCBI Taxonomy" id="87958"/>
    <lineage>
        <taxon>Eukaryota</taxon>
        <taxon>Metazoa</taxon>
        <taxon>Spiralia</taxon>
        <taxon>Lophotrochozoa</taxon>
        <taxon>Mollusca</taxon>
        <taxon>Gastropoda</taxon>
        <taxon>Patellogastropoda</taxon>
        <taxon>Patelloidea</taxon>
        <taxon>Patellidae</taxon>
        <taxon>Patella</taxon>
    </lineage>
</organism>
<gene>
    <name evidence="4" type="ORF">SNE40_008413</name>
</gene>
<evidence type="ECO:0000256" key="2">
    <source>
        <dbReference type="ARBA" id="ARBA00023121"/>
    </source>
</evidence>
<comment type="caution">
    <text evidence="4">The sequence shown here is derived from an EMBL/GenBank/DDBJ whole genome shotgun (WGS) entry which is preliminary data.</text>
</comment>